<protein>
    <submittedName>
        <fullName evidence="1">Uncharacterized protein</fullName>
    </submittedName>
</protein>
<sequence>MFPFMTKVQLSGREALFSTPCDRNAGGPDILPSLINQLLFLSSFIFNDLKQYLYTPPTQPLTSVCNLRSPPSQASCICQAPWACCTSSFTPLSWYPDSWALNEIHYLNFRSRSYSE</sequence>
<comment type="caution">
    <text evidence="1">The sequence shown here is derived from an EMBL/GenBank/DDBJ whole genome shotgun (WGS) entry which is preliminary data.</text>
</comment>
<dbReference type="EMBL" id="LACB01000788">
    <property type="protein sequence ID" value="KAJ9481413.1"/>
    <property type="molecule type" value="Genomic_DNA"/>
</dbReference>
<evidence type="ECO:0000313" key="1">
    <source>
        <dbReference type="EMBL" id="KAJ9481413.1"/>
    </source>
</evidence>
<reference evidence="1" key="1">
    <citation type="submission" date="2015-06" db="EMBL/GenBank/DDBJ databases">
        <authorList>
            <person name="Nguyen H."/>
        </authorList>
    </citation>
    <scope>NUCLEOTIDE SEQUENCE</scope>
    <source>
        <strain evidence="1">DAOM 180753</strain>
    </source>
</reference>
<organism evidence="1 2">
    <name type="scientific">Penicillium thymicola</name>
    <dbReference type="NCBI Taxonomy" id="293382"/>
    <lineage>
        <taxon>Eukaryota</taxon>
        <taxon>Fungi</taxon>
        <taxon>Dikarya</taxon>
        <taxon>Ascomycota</taxon>
        <taxon>Pezizomycotina</taxon>
        <taxon>Eurotiomycetes</taxon>
        <taxon>Eurotiomycetidae</taxon>
        <taxon>Eurotiales</taxon>
        <taxon>Aspergillaceae</taxon>
        <taxon>Penicillium</taxon>
    </lineage>
</organism>
<dbReference type="AlphaFoldDB" id="A0AAI9T6N5"/>
<gene>
    <name evidence="1" type="ORF">VN97_g12066</name>
</gene>
<evidence type="ECO:0000313" key="2">
    <source>
        <dbReference type="Proteomes" id="UP001227192"/>
    </source>
</evidence>
<dbReference type="Proteomes" id="UP001227192">
    <property type="component" value="Unassembled WGS sequence"/>
</dbReference>
<proteinExistence type="predicted"/>
<accession>A0AAI9T6N5</accession>
<keyword evidence="2" id="KW-1185">Reference proteome</keyword>
<name>A0AAI9T6N5_PENTH</name>
<reference evidence="1" key="2">
    <citation type="journal article" date="2016" name="Fungal Biol.">
        <title>Ochratoxin A production by Penicillium thymicola.</title>
        <authorList>
            <person name="Nguyen H.D.T."/>
            <person name="McMullin D.R."/>
            <person name="Ponomareva E."/>
            <person name="Riley R."/>
            <person name="Pomraning K.R."/>
            <person name="Baker S.E."/>
            <person name="Seifert K.A."/>
        </authorList>
    </citation>
    <scope>NUCLEOTIDE SEQUENCE</scope>
    <source>
        <strain evidence="1">DAOM 180753</strain>
    </source>
</reference>